<evidence type="ECO:0000256" key="1">
    <source>
        <dbReference type="SAM" id="MobiDB-lite"/>
    </source>
</evidence>
<reference evidence="3" key="1">
    <citation type="submission" date="2020-12" db="EMBL/GenBank/DDBJ databases">
        <title>M. sibirica DSM 26468T genome.</title>
        <authorList>
            <person name="Thieme N."/>
            <person name="Rettenmaier R."/>
            <person name="Zverlov V."/>
            <person name="Liebl W."/>
        </authorList>
    </citation>
    <scope>NUCLEOTIDE SEQUENCE</scope>
    <source>
        <strain evidence="3">DSM 26468</strain>
    </source>
</reference>
<keyword evidence="4" id="KW-1185">Reference proteome</keyword>
<evidence type="ECO:0000313" key="3">
    <source>
        <dbReference type="EMBL" id="MBH1942529.1"/>
    </source>
</evidence>
<proteinExistence type="predicted"/>
<dbReference type="EMBL" id="JAEAGR010000026">
    <property type="protein sequence ID" value="MBH1942529.1"/>
    <property type="molecule type" value="Genomic_DNA"/>
</dbReference>
<evidence type="ECO:0000256" key="2">
    <source>
        <dbReference type="SAM" id="Phobius"/>
    </source>
</evidence>
<keyword evidence="2" id="KW-0472">Membrane</keyword>
<organism evidence="3 4">
    <name type="scientific">Mobilitalea sibirica</name>
    <dbReference type="NCBI Taxonomy" id="1462919"/>
    <lineage>
        <taxon>Bacteria</taxon>
        <taxon>Bacillati</taxon>
        <taxon>Bacillota</taxon>
        <taxon>Clostridia</taxon>
        <taxon>Lachnospirales</taxon>
        <taxon>Lachnospiraceae</taxon>
        <taxon>Mobilitalea</taxon>
    </lineage>
</organism>
<keyword evidence="2" id="KW-1133">Transmembrane helix</keyword>
<name>A0A8J7HEJ9_9FIRM</name>
<sequence>MREFAVLFFLIVLFFTIIVLIAISKGQAINKLKISVPNMLEIEADMDKRKEKADVASTGFDQKKKPHKKYGN</sequence>
<keyword evidence="2" id="KW-0812">Transmembrane</keyword>
<evidence type="ECO:0000313" key="4">
    <source>
        <dbReference type="Proteomes" id="UP000623269"/>
    </source>
</evidence>
<gene>
    <name evidence="3" type="ORF">I5677_16675</name>
</gene>
<comment type="caution">
    <text evidence="3">The sequence shown here is derived from an EMBL/GenBank/DDBJ whole genome shotgun (WGS) entry which is preliminary data.</text>
</comment>
<dbReference type="AlphaFoldDB" id="A0A8J7HEJ9"/>
<feature type="region of interest" description="Disordered" evidence="1">
    <location>
        <begin position="49"/>
        <end position="72"/>
    </location>
</feature>
<feature type="transmembrane region" description="Helical" evidence="2">
    <location>
        <begin position="6"/>
        <end position="23"/>
    </location>
</feature>
<accession>A0A8J7HEJ9</accession>
<dbReference type="Proteomes" id="UP000623269">
    <property type="component" value="Unassembled WGS sequence"/>
</dbReference>
<dbReference type="RefSeq" id="WP_197662783.1">
    <property type="nucleotide sequence ID" value="NZ_JAEAGR010000026.1"/>
</dbReference>
<protein>
    <submittedName>
        <fullName evidence="3">Uncharacterized protein</fullName>
    </submittedName>
</protein>